<comment type="caution">
    <text evidence="1">The sequence shown here is derived from an EMBL/GenBank/DDBJ whole genome shotgun (WGS) entry which is preliminary data.</text>
</comment>
<dbReference type="EMBL" id="JAEQNA010000009">
    <property type="protein sequence ID" value="MBL0422793.1"/>
    <property type="molecule type" value="Genomic_DNA"/>
</dbReference>
<dbReference type="RefSeq" id="WP_201685925.1">
    <property type="nucleotide sequence ID" value="NZ_JAEQNA010000009.1"/>
</dbReference>
<evidence type="ECO:0000313" key="1">
    <source>
        <dbReference type="EMBL" id="MBL0422793.1"/>
    </source>
</evidence>
<accession>A0A936ZSR5</accession>
<sequence length="83" mass="9191">MKYLVLFAVLFLVYLLWRHERRNERTGASSAPPPAAAPRAVAAPQEMVRCAVCSVHLPRAEALPAPGGNRFYCCAEHLRKDAT</sequence>
<reference evidence="1" key="1">
    <citation type="submission" date="2021-01" db="EMBL/GenBank/DDBJ databases">
        <title>Ramlibacter sp. strain AW1 16S ribosomal RNA gene Genome sequencing and assembly.</title>
        <authorList>
            <person name="Kang M."/>
        </authorList>
    </citation>
    <scope>NUCLEOTIDE SEQUENCE</scope>
    <source>
        <strain evidence="1">AW1</strain>
    </source>
</reference>
<evidence type="ECO:0008006" key="3">
    <source>
        <dbReference type="Google" id="ProtNLM"/>
    </source>
</evidence>
<dbReference type="AlphaFoldDB" id="A0A936ZSR5"/>
<dbReference type="InterPro" id="IPR049708">
    <property type="entry name" value="PP0621-like"/>
</dbReference>
<gene>
    <name evidence="1" type="ORF">JI739_20830</name>
</gene>
<organism evidence="1 2">
    <name type="scientific">Ramlibacter aurantiacus</name>
    <dbReference type="NCBI Taxonomy" id="2801330"/>
    <lineage>
        <taxon>Bacteria</taxon>
        <taxon>Pseudomonadati</taxon>
        <taxon>Pseudomonadota</taxon>
        <taxon>Betaproteobacteria</taxon>
        <taxon>Burkholderiales</taxon>
        <taxon>Comamonadaceae</taxon>
        <taxon>Ramlibacter</taxon>
    </lineage>
</organism>
<evidence type="ECO:0000313" key="2">
    <source>
        <dbReference type="Proteomes" id="UP000613011"/>
    </source>
</evidence>
<name>A0A936ZSR5_9BURK</name>
<keyword evidence="2" id="KW-1185">Reference proteome</keyword>
<dbReference type="NCBIfam" id="NF041023">
    <property type="entry name" value="PP0621_fam"/>
    <property type="match status" value="1"/>
</dbReference>
<proteinExistence type="predicted"/>
<protein>
    <recommendedName>
        <fullName evidence="3">Preprotein translocase subunit YajC</fullName>
    </recommendedName>
</protein>
<dbReference type="Proteomes" id="UP000613011">
    <property type="component" value="Unassembled WGS sequence"/>
</dbReference>